<accession>A0AAD8J5D7</accession>
<reference evidence="8" key="1">
    <citation type="submission" date="2023-02" db="EMBL/GenBank/DDBJ databases">
        <title>Genome of toxic invasive species Heracleum sosnowskyi carries increased number of genes despite the absence of recent whole-genome duplications.</title>
        <authorList>
            <person name="Schelkunov M."/>
            <person name="Shtratnikova V."/>
            <person name="Makarenko M."/>
            <person name="Klepikova A."/>
            <person name="Omelchenko D."/>
            <person name="Novikova G."/>
            <person name="Obukhova E."/>
            <person name="Bogdanov V."/>
            <person name="Penin A."/>
            <person name="Logacheva M."/>
        </authorList>
    </citation>
    <scope>NUCLEOTIDE SEQUENCE</scope>
    <source>
        <strain evidence="8">Hsosn_3</strain>
        <tissue evidence="8">Leaf</tissue>
    </source>
</reference>
<reference evidence="8" key="2">
    <citation type="submission" date="2023-05" db="EMBL/GenBank/DDBJ databases">
        <authorList>
            <person name="Schelkunov M.I."/>
        </authorList>
    </citation>
    <scope>NUCLEOTIDE SEQUENCE</scope>
    <source>
        <strain evidence="8">Hsosn_3</strain>
        <tissue evidence="8">Leaf</tissue>
    </source>
</reference>
<dbReference type="PANTHER" id="PTHR10209:SF590">
    <property type="entry name" value="2-OXOGLUTARATE (2OG) AND FE(II)-DEPENDENT OXYGENASE SUPERFAMILY PROTEIN"/>
    <property type="match status" value="1"/>
</dbReference>
<comment type="similarity">
    <text evidence="1">Belongs to the iron/ascorbate-dependent oxidoreductase family.</text>
</comment>
<evidence type="ECO:0000256" key="1">
    <source>
        <dbReference type="ARBA" id="ARBA00008056"/>
    </source>
</evidence>
<dbReference type="Gene3D" id="3.10.20.90">
    <property type="entry name" value="Phosphatidylinositol 3-kinase Catalytic Subunit, Chain A, domain 1"/>
    <property type="match status" value="1"/>
</dbReference>
<dbReference type="GO" id="GO:0016491">
    <property type="term" value="F:oxidoreductase activity"/>
    <property type="evidence" value="ECO:0007669"/>
    <property type="project" value="UniProtKB-KW"/>
</dbReference>
<feature type="domain" description="Isopenicillin N synthase-like Fe(2+) 2OG dioxygenase" evidence="6">
    <location>
        <begin position="206"/>
        <end position="263"/>
    </location>
</feature>
<evidence type="ECO:0000256" key="4">
    <source>
        <dbReference type="ARBA" id="ARBA00023002"/>
    </source>
</evidence>
<dbReference type="Proteomes" id="UP001237642">
    <property type="component" value="Unassembled WGS sequence"/>
</dbReference>
<proteinExistence type="inferred from homology"/>
<dbReference type="AlphaFoldDB" id="A0AAD8J5D7"/>
<dbReference type="SUPFAM" id="SSF51197">
    <property type="entry name" value="Clavaminate synthase-like"/>
    <property type="match status" value="1"/>
</dbReference>
<evidence type="ECO:0000259" key="6">
    <source>
        <dbReference type="Pfam" id="PF03171"/>
    </source>
</evidence>
<feature type="domain" description="Ubiquitin carboxyl-terminal hydrolase 7 ICP0-binding" evidence="7">
    <location>
        <begin position="69"/>
        <end position="132"/>
    </location>
</feature>
<dbReference type="InterPro" id="IPR044861">
    <property type="entry name" value="IPNS-like_FE2OG_OXY"/>
</dbReference>
<dbReference type="Pfam" id="PF03171">
    <property type="entry name" value="2OG-FeII_Oxy"/>
    <property type="match status" value="1"/>
</dbReference>
<evidence type="ECO:0000313" key="9">
    <source>
        <dbReference type="Proteomes" id="UP001237642"/>
    </source>
</evidence>
<protein>
    <submittedName>
        <fullName evidence="8">Uncharacterized protein</fullName>
    </submittedName>
</protein>
<keyword evidence="3" id="KW-0833">Ubl conjugation pathway</keyword>
<dbReference type="InterPro" id="IPR024729">
    <property type="entry name" value="USP7_ICP0-binding_dom"/>
</dbReference>
<keyword evidence="4" id="KW-0560">Oxidoreductase</keyword>
<evidence type="ECO:0000256" key="5">
    <source>
        <dbReference type="ARBA" id="ARBA00023004"/>
    </source>
</evidence>
<dbReference type="GO" id="GO:0140096">
    <property type="term" value="F:catalytic activity, acting on a protein"/>
    <property type="evidence" value="ECO:0007669"/>
    <property type="project" value="UniProtKB-ARBA"/>
</dbReference>
<gene>
    <name evidence="8" type="ORF">POM88_006399</name>
</gene>
<evidence type="ECO:0000256" key="2">
    <source>
        <dbReference type="ARBA" id="ARBA00022723"/>
    </source>
</evidence>
<dbReference type="InterPro" id="IPR027443">
    <property type="entry name" value="IPNS-like_sf"/>
</dbReference>
<evidence type="ECO:0000256" key="3">
    <source>
        <dbReference type="ARBA" id="ARBA00022786"/>
    </source>
</evidence>
<keyword evidence="2" id="KW-0479">Metal-binding</keyword>
<evidence type="ECO:0000259" key="7">
    <source>
        <dbReference type="Pfam" id="PF12436"/>
    </source>
</evidence>
<dbReference type="PANTHER" id="PTHR10209">
    <property type="entry name" value="OXIDOREDUCTASE, 2OG-FE II OXYGENASE FAMILY PROTEIN"/>
    <property type="match status" value="1"/>
</dbReference>
<name>A0AAD8J5D7_9APIA</name>
<keyword evidence="5" id="KW-0408">Iron</keyword>
<dbReference type="Gene3D" id="2.60.120.330">
    <property type="entry name" value="B-lactam Antibiotic, Isopenicillin N Synthase, Chain"/>
    <property type="match status" value="1"/>
</dbReference>
<sequence length="287" mass="32781">MVTRPRYGGCINSHLAQSCCLFWNGSSWIGLFYRYFESGEFCQSRFDLLLADKCTVVWLLPFTDYNMINCEDDFCLELSKLHTYDDVVERVAQKLGLEDPSKIRLTPHNCYSQQPKPHPIKYRVAEHLLDMLVHYNQISDILYYEVLDIPLPELQCLKTLKVAFHHANKDEANCIKSELMLCCVLVCVYARYLLSFSVSGEQGFLDERVLGASAHSDYGIMTLLMTDGIPGLQVCREKSKQPHIWENVHHISGLLLIIQGSLLCPFRTDGTACLYYKTSKTSSLQAT</sequence>
<evidence type="ECO:0000313" key="8">
    <source>
        <dbReference type="EMBL" id="KAK1396536.1"/>
    </source>
</evidence>
<dbReference type="GO" id="GO:0046872">
    <property type="term" value="F:metal ion binding"/>
    <property type="evidence" value="ECO:0007669"/>
    <property type="project" value="UniProtKB-KW"/>
</dbReference>
<organism evidence="8 9">
    <name type="scientific">Heracleum sosnowskyi</name>
    <dbReference type="NCBI Taxonomy" id="360622"/>
    <lineage>
        <taxon>Eukaryota</taxon>
        <taxon>Viridiplantae</taxon>
        <taxon>Streptophyta</taxon>
        <taxon>Embryophyta</taxon>
        <taxon>Tracheophyta</taxon>
        <taxon>Spermatophyta</taxon>
        <taxon>Magnoliopsida</taxon>
        <taxon>eudicotyledons</taxon>
        <taxon>Gunneridae</taxon>
        <taxon>Pentapetalae</taxon>
        <taxon>asterids</taxon>
        <taxon>campanulids</taxon>
        <taxon>Apiales</taxon>
        <taxon>Apiaceae</taxon>
        <taxon>Apioideae</taxon>
        <taxon>apioid superclade</taxon>
        <taxon>Tordylieae</taxon>
        <taxon>Tordyliinae</taxon>
        <taxon>Heracleum</taxon>
    </lineage>
</organism>
<dbReference type="Pfam" id="PF12436">
    <property type="entry name" value="USP7_ICP0_bdg"/>
    <property type="match status" value="1"/>
</dbReference>
<comment type="caution">
    <text evidence="8">The sequence shown here is derived from an EMBL/GenBank/DDBJ whole genome shotgun (WGS) entry which is preliminary data.</text>
</comment>
<dbReference type="PROSITE" id="PS51257">
    <property type="entry name" value="PROKAR_LIPOPROTEIN"/>
    <property type="match status" value="1"/>
</dbReference>
<keyword evidence="9" id="KW-1185">Reference proteome</keyword>
<dbReference type="EMBL" id="JAUIZM010000002">
    <property type="protein sequence ID" value="KAK1396536.1"/>
    <property type="molecule type" value="Genomic_DNA"/>
</dbReference>